<dbReference type="AlphaFoldDB" id="A0A2M4DJC9"/>
<name>A0A2M4DJC9_ANODA</name>
<sequence>MFCIYGLVWKARENLLLLPLLRADTVLLLPTLGSVYRTRSLSSSRSHGMAWAAGSACRVCLPARGIASLFPIFSVLCV</sequence>
<accession>A0A2M4DJC9</accession>
<proteinExistence type="predicted"/>
<organism evidence="1">
    <name type="scientific">Anopheles darlingi</name>
    <name type="common">Mosquito</name>
    <dbReference type="NCBI Taxonomy" id="43151"/>
    <lineage>
        <taxon>Eukaryota</taxon>
        <taxon>Metazoa</taxon>
        <taxon>Ecdysozoa</taxon>
        <taxon>Arthropoda</taxon>
        <taxon>Hexapoda</taxon>
        <taxon>Insecta</taxon>
        <taxon>Pterygota</taxon>
        <taxon>Neoptera</taxon>
        <taxon>Endopterygota</taxon>
        <taxon>Diptera</taxon>
        <taxon>Nematocera</taxon>
        <taxon>Culicoidea</taxon>
        <taxon>Culicidae</taxon>
        <taxon>Anophelinae</taxon>
        <taxon>Anopheles</taxon>
    </lineage>
</organism>
<protein>
    <submittedName>
        <fullName evidence="1">Putative secreted protein</fullName>
    </submittedName>
</protein>
<dbReference type="EMBL" id="GGFL01013456">
    <property type="protein sequence ID" value="MBW77634.1"/>
    <property type="molecule type" value="Transcribed_RNA"/>
</dbReference>
<evidence type="ECO:0000313" key="1">
    <source>
        <dbReference type="EMBL" id="MBW77634.1"/>
    </source>
</evidence>
<reference evidence="1" key="1">
    <citation type="submission" date="2018-01" db="EMBL/GenBank/DDBJ databases">
        <title>An insight into the sialome of Amazonian anophelines.</title>
        <authorList>
            <person name="Ribeiro J.M."/>
            <person name="Scarpassa V."/>
            <person name="Calvo E."/>
        </authorList>
    </citation>
    <scope>NUCLEOTIDE SEQUENCE</scope>
</reference>